<sequence length="157" mass="17085">MSGPEPARLAEHLERLVLLLVHPRGQFQEADERPLSWTQRLALAIAVDESPLRIGALAARMGTTDATASRTVDSLASIGLLRREPDDSDGRGVLVLPTPEAVNLLVERRQRLVDALARGLSRMPEEDEARLVTLLSELNKVLMALAQSPEVPTQGKG</sequence>
<dbReference type="InterPro" id="IPR023187">
    <property type="entry name" value="Tscrpt_reg_MarR-type_CS"/>
</dbReference>
<protein>
    <recommendedName>
        <fullName evidence="4">HTH marR-type domain-containing protein</fullName>
    </recommendedName>
</protein>
<evidence type="ECO:0000256" key="2">
    <source>
        <dbReference type="ARBA" id="ARBA00023125"/>
    </source>
</evidence>
<dbReference type="Gene3D" id="1.10.10.10">
    <property type="entry name" value="Winged helix-like DNA-binding domain superfamily/Winged helix DNA-binding domain"/>
    <property type="match status" value="1"/>
</dbReference>
<organism evidence="5 6">
    <name type="scientific">Nocardioides silvaticus</name>
    <dbReference type="NCBI Taxonomy" id="2201891"/>
    <lineage>
        <taxon>Bacteria</taxon>
        <taxon>Bacillati</taxon>
        <taxon>Actinomycetota</taxon>
        <taxon>Actinomycetes</taxon>
        <taxon>Propionibacteriales</taxon>
        <taxon>Nocardioidaceae</taxon>
        <taxon>Nocardioides</taxon>
    </lineage>
</organism>
<proteinExistence type="predicted"/>
<dbReference type="InterPro" id="IPR052526">
    <property type="entry name" value="HTH-type_Bedaq_tolerance"/>
</dbReference>
<name>A0A316TMN1_9ACTN</name>
<dbReference type="GO" id="GO:0003677">
    <property type="term" value="F:DNA binding"/>
    <property type="evidence" value="ECO:0007669"/>
    <property type="project" value="UniProtKB-KW"/>
</dbReference>
<accession>A0A316TMN1</accession>
<keyword evidence="3" id="KW-0804">Transcription</keyword>
<reference evidence="5 6" key="1">
    <citation type="submission" date="2018-05" db="EMBL/GenBank/DDBJ databases">
        <title>Nocardioides silvaticus genome.</title>
        <authorList>
            <person name="Li C."/>
            <person name="Wang G."/>
        </authorList>
    </citation>
    <scope>NUCLEOTIDE SEQUENCE [LARGE SCALE GENOMIC DNA]</scope>
    <source>
        <strain evidence="5 6">CCTCC AB 2018079</strain>
    </source>
</reference>
<dbReference type="SUPFAM" id="SSF46785">
    <property type="entry name" value="Winged helix' DNA-binding domain"/>
    <property type="match status" value="1"/>
</dbReference>
<keyword evidence="1" id="KW-0805">Transcription regulation</keyword>
<evidence type="ECO:0000259" key="4">
    <source>
        <dbReference type="PROSITE" id="PS50995"/>
    </source>
</evidence>
<dbReference type="AlphaFoldDB" id="A0A316TMN1"/>
<dbReference type="EMBL" id="QGDD01000001">
    <property type="protein sequence ID" value="PWN04275.1"/>
    <property type="molecule type" value="Genomic_DNA"/>
</dbReference>
<comment type="caution">
    <text evidence="5">The sequence shown here is derived from an EMBL/GenBank/DDBJ whole genome shotgun (WGS) entry which is preliminary data.</text>
</comment>
<keyword evidence="2" id="KW-0238">DNA-binding</keyword>
<dbReference type="PROSITE" id="PS01117">
    <property type="entry name" value="HTH_MARR_1"/>
    <property type="match status" value="1"/>
</dbReference>
<dbReference type="SMART" id="SM00347">
    <property type="entry name" value="HTH_MARR"/>
    <property type="match status" value="1"/>
</dbReference>
<dbReference type="RefSeq" id="WP_109691782.1">
    <property type="nucleotide sequence ID" value="NZ_QGDD01000001.1"/>
</dbReference>
<evidence type="ECO:0000313" key="6">
    <source>
        <dbReference type="Proteomes" id="UP000245507"/>
    </source>
</evidence>
<dbReference type="InterPro" id="IPR036390">
    <property type="entry name" value="WH_DNA-bd_sf"/>
</dbReference>
<dbReference type="InterPro" id="IPR000835">
    <property type="entry name" value="HTH_MarR-typ"/>
</dbReference>
<dbReference type="PANTHER" id="PTHR39515">
    <property type="entry name" value="CONSERVED PROTEIN"/>
    <property type="match status" value="1"/>
</dbReference>
<dbReference type="OrthoDB" id="3216907at2"/>
<keyword evidence="6" id="KW-1185">Reference proteome</keyword>
<dbReference type="PANTHER" id="PTHR39515:SF2">
    <property type="entry name" value="HTH-TYPE TRANSCRIPTIONAL REGULATOR RV0880"/>
    <property type="match status" value="1"/>
</dbReference>
<dbReference type="PROSITE" id="PS50995">
    <property type="entry name" value="HTH_MARR_2"/>
    <property type="match status" value="1"/>
</dbReference>
<feature type="domain" description="HTH marR-type" evidence="4">
    <location>
        <begin position="6"/>
        <end position="140"/>
    </location>
</feature>
<dbReference type="Pfam" id="PF01047">
    <property type="entry name" value="MarR"/>
    <property type="match status" value="1"/>
</dbReference>
<evidence type="ECO:0000313" key="5">
    <source>
        <dbReference type="EMBL" id="PWN04275.1"/>
    </source>
</evidence>
<gene>
    <name evidence="5" type="ORF">DJ010_01075</name>
</gene>
<evidence type="ECO:0000256" key="1">
    <source>
        <dbReference type="ARBA" id="ARBA00023015"/>
    </source>
</evidence>
<dbReference type="Proteomes" id="UP000245507">
    <property type="component" value="Unassembled WGS sequence"/>
</dbReference>
<dbReference type="InterPro" id="IPR036388">
    <property type="entry name" value="WH-like_DNA-bd_sf"/>
</dbReference>
<evidence type="ECO:0000256" key="3">
    <source>
        <dbReference type="ARBA" id="ARBA00023163"/>
    </source>
</evidence>
<dbReference type="GO" id="GO:0003700">
    <property type="term" value="F:DNA-binding transcription factor activity"/>
    <property type="evidence" value="ECO:0007669"/>
    <property type="project" value="InterPro"/>
</dbReference>